<dbReference type="EMBL" id="JAVDQD010000001">
    <property type="protein sequence ID" value="MDR6238202.1"/>
    <property type="molecule type" value="Genomic_DNA"/>
</dbReference>
<comment type="caution">
    <text evidence="1">The sequence shown here is derived from an EMBL/GenBank/DDBJ whole genome shotgun (WGS) entry which is preliminary data.</text>
</comment>
<proteinExistence type="predicted"/>
<organism evidence="1 2">
    <name type="scientific">Aureibacter tunicatorum</name>
    <dbReference type="NCBI Taxonomy" id="866807"/>
    <lineage>
        <taxon>Bacteria</taxon>
        <taxon>Pseudomonadati</taxon>
        <taxon>Bacteroidota</taxon>
        <taxon>Cytophagia</taxon>
        <taxon>Cytophagales</taxon>
        <taxon>Persicobacteraceae</taxon>
        <taxon>Aureibacter</taxon>
    </lineage>
</organism>
<accession>A0AAE3XJU1</accession>
<dbReference type="RefSeq" id="WP_309937673.1">
    <property type="nucleotide sequence ID" value="NZ_AP025305.1"/>
</dbReference>
<dbReference type="Proteomes" id="UP001185092">
    <property type="component" value="Unassembled WGS sequence"/>
</dbReference>
<name>A0AAE3XJU1_9BACT</name>
<protein>
    <submittedName>
        <fullName evidence="1">Uncharacterized protein</fullName>
    </submittedName>
</protein>
<sequence>MKMISIVMVIDVVGALADGCLTENYYLLDNNKLKGSQDEGTQQLKTAISKGDSVVWSVVALECESYVDIVGVSLGGELEEKFALKKELYPYADIGFWKADIKSKIDSEHPYYLTLQVGNEANRMRTELPAYLINSES</sequence>
<gene>
    <name evidence="1" type="ORF">HNQ88_001178</name>
</gene>
<dbReference type="AlphaFoldDB" id="A0AAE3XJU1"/>
<keyword evidence="2" id="KW-1185">Reference proteome</keyword>
<evidence type="ECO:0000313" key="2">
    <source>
        <dbReference type="Proteomes" id="UP001185092"/>
    </source>
</evidence>
<reference evidence="1" key="1">
    <citation type="submission" date="2023-07" db="EMBL/GenBank/DDBJ databases">
        <title>Genomic Encyclopedia of Type Strains, Phase IV (KMG-IV): sequencing the most valuable type-strain genomes for metagenomic binning, comparative biology and taxonomic classification.</title>
        <authorList>
            <person name="Goeker M."/>
        </authorList>
    </citation>
    <scope>NUCLEOTIDE SEQUENCE</scope>
    <source>
        <strain evidence="1">DSM 26174</strain>
    </source>
</reference>
<evidence type="ECO:0000313" key="1">
    <source>
        <dbReference type="EMBL" id="MDR6238202.1"/>
    </source>
</evidence>